<dbReference type="PANTHER" id="PTHR38681:SF1">
    <property type="entry name" value="RETROVIRUS-RELATED POL POLYPROTEIN FROM TRANSPOSON 412-LIKE PROTEIN"/>
    <property type="match status" value="1"/>
</dbReference>
<dbReference type="Pfam" id="PF00665">
    <property type="entry name" value="rve"/>
    <property type="match status" value="1"/>
</dbReference>
<gene>
    <name evidence="3" type="ORF">TBRA_LOCUS6371</name>
</gene>
<dbReference type="SUPFAM" id="SSF53098">
    <property type="entry name" value="Ribonuclease H-like"/>
    <property type="match status" value="1"/>
</dbReference>
<dbReference type="FunFam" id="3.30.420.10:FF:000032">
    <property type="entry name" value="Retrovirus-related Pol polyprotein from transposon 297-like Protein"/>
    <property type="match status" value="1"/>
</dbReference>
<evidence type="ECO:0000313" key="3">
    <source>
        <dbReference type="EMBL" id="CAB0034473.1"/>
    </source>
</evidence>
<proteinExistence type="predicted"/>
<accession>A0A6H5I907</accession>
<evidence type="ECO:0000313" key="4">
    <source>
        <dbReference type="Proteomes" id="UP000479190"/>
    </source>
</evidence>
<name>A0A6H5I907_9HYME</name>
<evidence type="ECO:0000259" key="2">
    <source>
        <dbReference type="PROSITE" id="PS50994"/>
    </source>
</evidence>
<protein>
    <recommendedName>
        <fullName evidence="2">Integrase catalytic domain-containing protein</fullName>
    </recommendedName>
</protein>
<dbReference type="GO" id="GO:0015074">
    <property type="term" value="P:DNA integration"/>
    <property type="evidence" value="ECO:0007669"/>
    <property type="project" value="InterPro"/>
</dbReference>
<dbReference type="AlphaFoldDB" id="A0A6H5I907"/>
<dbReference type="EMBL" id="CADCXV010000744">
    <property type="protein sequence ID" value="CAB0034473.1"/>
    <property type="molecule type" value="Genomic_DNA"/>
</dbReference>
<dbReference type="PANTHER" id="PTHR38681">
    <property type="entry name" value="RETROVIRUS-RELATED POL POLYPROTEIN FROM TRANSPOSON 412-LIKE PROTEIN-RELATED"/>
    <property type="match status" value="1"/>
</dbReference>
<reference evidence="3 4" key="1">
    <citation type="submission" date="2020-02" db="EMBL/GenBank/DDBJ databases">
        <authorList>
            <person name="Ferguson B K."/>
        </authorList>
    </citation>
    <scope>NUCLEOTIDE SEQUENCE [LARGE SCALE GENOMIC DNA]</scope>
</reference>
<dbReference type="OrthoDB" id="7695055at2759"/>
<keyword evidence="4" id="KW-1185">Reference proteome</keyword>
<dbReference type="PROSITE" id="PS50994">
    <property type="entry name" value="INTEGRASE"/>
    <property type="match status" value="1"/>
</dbReference>
<evidence type="ECO:0000256" key="1">
    <source>
        <dbReference type="SAM" id="MobiDB-lite"/>
    </source>
</evidence>
<dbReference type="InterPro" id="IPR012337">
    <property type="entry name" value="RNaseH-like_sf"/>
</dbReference>
<feature type="domain" description="Integrase catalytic" evidence="2">
    <location>
        <begin position="30"/>
        <end position="200"/>
    </location>
</feature>
<dbReference type="GO" id="GO:0003676">
    <property type="term" value="F:nucleic acid binding"/>
    <property type="evidence" value="ECO:0007669"/>
    <property type="project" value="InterPro"/>
</dbReference>
<sequence length="361" mass="41302">MSKDIDKFVKNCLHCQQAKISRHNKLIPAQFTLPDARFSHVHIDIVTLQESEGFVHALTMIDRYSRWPEAVSIKDMQTSTVARAFLDTWVSRFGAPQTITSDQGLQFESELFNELCKLLGTNRIRTTPYHPNSNGMIERWHRDFKTALIACERPESWTRILPLVMLGLRTRIRSDIDASPAEILFGSSLRLPGEFFSDQNVENDRQFFTKELRQFMKTVRPIPAMTHSNFKPFVHKNLGDCSHVFLRTTPIKKALEPPYLGPFKVQARPSPYFYVIRALNKRGVEELKTVSTSRIKPAHGTRADIDNCLPESSEPGKQAEESTLVDNFDDEFNDNYNVVSAPDVPYATASQKQPKNILVIY</sequence>
<dbReference type="InterPro" id="IPR036397">
    <property type="entry name" value="RNaseH_sf"/>
</dbReference>
<organism evidence="3 4">
    <name type="scientific">Trichogramma brassicae</name>
    <dbReference type="NCBI Taxonomy" id="86971"/>
    <lineage>
        <taxon>Eukaryota</taxon>
        <taxon>Metazoa</taxon>
        <taxon>Ecdysozoa</taxon>
        <taxon>Arthropoda</taxon>
        <taxon>Hexapoda</taxon>
        <taxon>Insecta</taxon>
        <taxon>Pterygota</taxon>
        <taxon>Neoptera</taxon>
        <taxon>Endopterygota</taxon>
        <taxon>Hymenoptera</taxon>
        <taxon>Apocrita</taxon>
        <taxon>Proctotrupomorpha</taxon>
        <taxon>Chalcidoidea</taxon>
        <taxon>Trichogrammatidae</taxon>
        <taxon>Trichogramma</taxon>
    </lineage>
</organism>
<dbReference type="Gene3D" id="3.30.420.10">
    <property type="entry name" value="Ribonuclease H-like superfamily/Ribonuclease H"/>
    <property type="match status" value="1"/>
</dbReference>
<dbReference type="Proteomes" id="UP000479190">
    <property type="component" value="Unassembled WGS sequence"/>
</dbReference>
<dbReference type="InterPro" id="IPR001584">
    <property type="entry name" value="Integrase_cat-core"/>
</dbReference>
<feature type="region of interest" description="Disordered" evidence="1">
    <location>
        <begin position="301"/>
        <end position="321"/>
    </location>
</feature>